<proteinExistence type="predicted"/>
<evidence type="ECO:0000313" key="2">
    <source>
        <dbReference type="EMBL" id="MFC7388080.1"/>
    </source>
</evidence>
<keyword evidence="3" id="KW-1185">Reference proteome</keyword>
<organism evidence="2 3">
    <name type="scientific">Sphaerisporangium rhizosphaerae</name>
    <dbReference type="NCBI Taxonomy" id="2269375"/>
    <lineage>
        <taxon>Bacteria</taxon>
        <taxon>Bacillati</taxon>
        <taxon>Actinomycetota</taxon>
        <taxon>Actinomycetes</taxon>
        <taxon>Streptosporangiales</taxon>
        <taxon>Streptosporangiaceae</taxon>
        <taxon>Sphaerisporangium</taxon>
    </lineage>
</organism>
<feature type="region of interest" description="Disordered" evidence="1">
    <location>
        <begin position="18"/>
        <end position="42"/>
    </location>
</feature>
<name>A0ABW2PJ49_9ACTN</name>
<dbReference type="RefSeq" id="WP_380832060.1">
    <property type="nucleotide sequence ID" value="NZ_JBHTCG010000050.1"/>
</dbReference>
<protein>
    <submittedName>
        <fullName evidence="2">Uncharacterized protein</fullName>
    </submittedName>
</protein>
<sequence>TEDGKMHNHALAFNTLLSSQETDAYTTGNQTHQGPDPRLGRSSRVLKLYQFPAISVKSTDLP</sequence>
<evidence type="ECO:0000313" key="3">
    <source>
        <dbReference type="Proteomes" id="UP001596496"/>
    </source>
</evidence>
<accession>A0ABW2PJ49</accession>
<feature type="compositionally biased region" description="Polar residues" evidence="1">
    <location>
        <begin position="18"/>
        <end position="33"/>
    </location>
</feature>
<reference evidence="3" key="1">
    <citation type="journal article" date="2019" name="Int. J. Syst. Evol. Microbiol.">
        <title>The Global Catalogue of Microorganisms (GCM) 10K type strain sequencing project: providing services to taxonomists for standard genome sequencing and annotation.</title>
        <authorList>
            <consortium name="The Broad Institute Genomics Platform"/>
            <consortium name="The Broad Institute Genome Sequencing Center for Infectious Disease"/>
            <person name="Wu L."/>
            <person name="Ma J."/>
        </authorList>
    </citation>
    <scope>NUCLEOTIDE SEQUENCE [LARGE SCALE GENOMIC DNA]</scope>
    <source>
        <strain evidence="3">CECT 7649</strain>
    </source>
</reference>
<dbReference type="Proteomes" id="UP001596496">
    <property type="component" value="Unassembled WGS sequence"/>
</dbReference>
<comment type="caution">
    <text evidence="2">The sequence shown here is derived from an EMBL/GenBank/DDBJ whole genome shotgun (WGS) entry which is preliminary data.</text>
</comment>
<gene>
    <name evidence="2" type="ORF">ACFQSB_38140</name>
</gene>
<evidence type="ECO:0000256" key="1">
    <source>
        <dbReference type="SAM" id="MobiDB-lite"/>
    </source>
</evidence>
<feature type="non-terminal residue" evidence="2">
    <location>
        <position position="1"/>
    </location>
</feature>
<dbReference type="EMBL" id="JBHTCG010000050">
    <property type="protein sequence ID" value="MFC7388080.1"/>
    <property type="molecule type" value="Genomic_DNA"/>
</dbReference>